<sequence length="121" mass="13649">MRPHFALSPTRRRYQNSHNNGCQTISKVEEHPHPKTNAGKQAQQQPMERSNASEEEFERLVCEDIDNTGTTGKDNKESTLESGCGGEEAICAVSSQCDINNGYPRLKTDQHESRRRSEAHH</sequence>
<accession>A0ACC2HKV6</accession>
<gene>
    <name evidence="1" type="ORF">DPEC_G00009590</name>
</gene>
<dbReference type="Proteomes" id="UP001157502">
    <property type="component" value="Chromosome 1"/>
</dbReference>
<keyword evidence="2" id="KW-1185">Reference proteome</keyword>
<organism evidence="1 2">
    <name type="scientific">Dallia pectoralis</name>
    <name type="common">Alaska blackfish</name>
    <dbReference type="NCBI Taxonomy" id="75939"/>
    <lineage>
        <taxon>Eukaryota</taxon>
        <taxon>Metazoa</taxon>
        <taxon>Chordata</taxon>
        <taxon>Craniata</taxon>
        <taxon>Vertebrata</taxon>
        <taxon>Euteleostomi</taxon>
        <taxon>Actinopterygii</taxon>
        <taxon>Neopterygii</taxon>
        <taxon>Teleostei</taxon>
        <taxon>Protacanthopterygii</taxon>
        <taxon>Esociformes</taxon>
        <taxon>Umbridae</taxon>
        <taxon>Dallia</taxon>
    </lineage>
</organism>
<protein>
    <submittedName>
        <fullName evidence="1">Uncharacterized protein</fullName>
    </submittedName>
</protein>
<evidence type="ECO:0000313" key="1">
    <source>
        <dbReference type="EMBL" id="KAJ8016664.1"/>
    </source>
</evidence>
<reference evidence="1" key="1">
    <citation type="submission" date="2021-05" db="EMBL/GenBank/DDBJ databases">
        <authorList>
            <person name="Pan Q."/>
            <person name="Jouanno E."/>
            <person name="Zahm M."/>
            <person name="Klopp C."/>
            <person name="Cabau C."/>
            <person name="Louis A."/>
            <person name="Berthelot C."/>
            <person name="Parey E."/>
            <person name="Roest Crollius H."/>
            <person name="Montfort J."/>
            <person name="Robinson-Rechavi M."/>
            <person name="Bouchez O."/>
            <person name="Lampietro C."/>
            <person name="Lopez Roques C."/>
            <person name="Donnadieu C."/>
            <person name="Postlethwait J."/>
            <person name="Bobe J."/>
            <person name="Dillon D."/>
            <person name="Chandos A."/>
            <person name="von Hippel F."/>
            <person name="Guiguen Y."/>
        </authorList>
    </citation>
    <scope>NUCLEOTIDE SEQUENCE</scope>
    <source>
        <strain evidence="1">YG-Jan2019</strain>
    </source>
</reference>
<comment type="caution">
    <text evidence="1">The sequence shown here is derived from an EMBL/GenBank/DDBJ whole genome shotgun (WGS) entry which is preliminary data.</text>
</comment>
<proteinExistence type="predicted"/>
<dbReference type="EMBL" id="CM055728">
    <property type="protein sequence ID" value="KAJ8016664.1"/>
    <property type="molecule type" value="Genomic_DNA"/>
</dbReference>
<name>A0ACC2HKV6_DALPE</name>
<evidence type="ECO:0000313" key="2">
    <source>
        <dbReference type="Proteomes" id="UP001157502"/>
    </source>
</evidence>